<dbReference type="PROSITE" id="PS00688">
    <property type="entry name" value="SIGMA54_INTERACT_3"/>
    <property type="match status" value="1"/>
</dbReference>
<dbReference type="Proteomes" id="UP000427906">
    <property type="component" value="Chromosome"/>
</dbReference>
<accession>A0A5K7YN30</accession>
<dbReference type="Gene3D" id="1.10.10.60">
    <property type="entry name" value="Homeodomain-like"/>
    <property type="match status" value="1"/>
</dbReference>
<dbReference type="CDD" id="cd00130">
    <property type="entry name" value="PAS"/>
    <property type="match status" value="1"/>
</dbReference>
<dbReference type="SMART" id="SM00091">
    <property type="entry name" value="PAS"/>
    <property type="match status" value="1"/>
</dbReference>
<dbReference type="InterPro" id="IPR009057">
    <property type="entry name" value="Homeodomain-like_sf"/>
</dbReference>
<dbReference type="InterPro" id="IPR000014">
    <property type="entry name" value="PAS"/>
</dbReference>
<gene>
    <name evidence="8" type="ORF">DSCA_37150</name>
</gene>
<dbReference type="OrthoDB" id="9763792at2"/>
<evidence type="ECO:0000259" key="7">
    <source>
        <dbReference type="PROSITE" id="PS50112"/>
    </source>
</evidence>
<feature type="domain" description="Sigma-54 factor interaction" evidence="6">
    <location>
        <begin position="165"/>
        <end position="394"/>
    </location>
</feature>
<dbReference type="FunFam" id="3.40.50.300:FF:000006">
    <property type="entry name" value="DNA-binding transcriptional regulator NtrC"/>
    <property type="match status" value="1"/>
</dbReference>
<keyword evidence="3" id="KW-0805">Transcription regulation</keyword>
<dbReference type="Gene3D" id="3.30.450.20">
    <property type="entry name" value="PAS domain"/>
    <property type="match status" value="1"/>
</dbReference>
<dbReference type="InterPro" id="IPR013767">
    <property type="entry name" value="PAS_fold"/>
</dbReference>
<dbReference type="InterPro" id="IPR058031">
    <property type="entry name" value="AAA_lid_NorR"/>
</dbReference>
<dbReference type="Pfam" id="PF00989">
    <property type="entry name" value="PAS"/>
    <property type="match status" value="1"/>
</dbReference>
<dbReference type="InterPro" id="IPR003593">
    <property type="entry name" value="AAA+_ATPase"/>
</dbReference>
<dbReference type="InterPro" id="IPR025944">
    <property type="entry name" value="Sigma_54_int_dom_CS"/>
</dbReference>
<dbReference type="PANTHER" id="PTHR32071">
    <property type="entry name" value="TRANSCRIPTIONAL REGULATORY PROTEIN"/>
    <property type="match status" value="1"/>
</dbReference>
<dbReference type="InterPro" id="IPR002078">
    <property type="entry name" value="Sigma_54_int"/>
</dbReference>
<dbReference type="SUPFAM" id="SSF52540">
    <property type="entry name" value="P-loop containing nucleoside triphosphate hydrolases"/>
    <property type="match status" value="1"/>
</dbReference>
<dbReference type="Gene3D" id="1.10.8.60">
    <property type="match status" value="1"/>
</dbReference>
<dbReference type="SUPFAM" id="SSF55785">
    <property type="entry name" value="PYP-like sensor domain (PAS domain)"/>
    <property type="match status" value="1"/>
</dbReference>
<dbReference type="SUPFAM" id="SSF46689">
    <property type="entry name" value="Homeodomain-like"/>
    <property type="match status" value="1"/>
</dbReference>
<reference evidence="8 9" key="1">
    <citation type="submission" date="2019-11" db="EMBL/GenBank/DDBJ databases">
        <title>Comparative genomics of hydrocarbon-degrading Desulfosarcina strains.</title>
        <authorList>
            <person name="Watanabe M."/>
            <person name="Kojima H."/>
            <person name="Fukui M."/>
        </authorList>
    </citation>
    <scope>NUCLEOTIDE SEQUENCE [LARGE SCALE GENOMIC DNA]</scope>
    <source>
        <strain evidence="8 9">PL12</strain>
    </source>
</reference>
<evidence type="ECO:0000256" key="2">
    <source>
        <dbReference type="ARBA" id="ARBA00022840"/>
    </source>
</evidence>
<dbReference type="InterPro" id="IPR027417">
    <property type="entry name" value="P-loop_NTPase"/>
</dbReference>
<dbReference type="EMBL" id="AP021874">
    <property type="protein sequence ID" value="BBO69785.1"/>
    <property type="molecule type" value="Genomic_DNA"/>
</dbReference>
<proteinExistence type="predicted"/>
<keyword evidence="2" id="KW-0067">ATP-binding</keyword>
<organism evidence="8 9">
    <name type="scientific">Desulfosarcina alkanivorans</name>
    <dbReference type="NCBI Taxonomy" id="571177"/>
    <lineage>
        <taxon>Bacteria</taxon>
        <taxon>Pseudomonadati</taxon>
        <taxon>Thermodesulfobacteriota</taxon>
        <taxon>Desulfobacteria</taxon>
        <taxon>Desulfobacterales</taxon>
        <taxon>Desulfosarcinaceae</taxon>
        <taxon>Desulfosarcina</taxon>
    </lineage>
</organism>
<feature type="coiled-coil region" evidence="5">
    <location>
        <begin position="125"/>
        <end position="155"/>
    </location>
</feature>
<dbReference type="Pfam" id="PF00158">
    <property type="entry name" value="Sigma54_activat"/>
    <property type="match status" value="1"/>
</dbReference>
<evidence type="ECO:0000259" key="6">
    <source>
        <dbReference type="PROSITE" id="PS50045"/>
    </source>
</evidence>
<dbReference type="Pfam" id="PF02954">
    <property type="entry name" value="HTH_8"/>
    <property type="match status" value="1"/>
</dbReference>
<dbReference type="InterPro" id="IPR035965">
    <property type="entry name" value="PAS-like_dom_sf"/>
</dbReference>
<dbReference type="PROSITE" id="PS50045">
    <property type="entry name" value="SIGMA54_INTERACT_4"/>
    <property type="match status" value="1"/>
</dbReference>
<dbReference type="CDD" id="cd00009">
    <property type="entry name" value="AAA"/>
    <property type="match status" value="1"/>
</dbReference>
<feature type="domain" description="PAS" evidence="7">
    <location>
        <begin position="10"/>
        <end position="80"/>
    </location>
</feature>
<evidence type="ECO:0008006" key="10">
    <source>
        <dbReference type="Google" id="ProtNLM"/>
    </source>
</evidence>
<dbReference type="GO" id="GO:0006355">
    <property type="term" value="P:regulation of DNA-templated transcription"/>
    <property type="evidence" value="ECO:0007669"/>
    <property type="project" value="InterPro"/>
</dbReference>
<sequence length="478" mass="54908">MSVKWHTPKENEKLKRILDYLKIAYWLVDLDFVLLDVNRTFLELTGAKREKVIGREMLTLVNEEERINVQLLLKELTEGKRESVRFELYVYGRQPNVKHPIIFHVSINKNPEGQPESANVLLVDVSEQKQILASLEKEKKMLEKKEQELFHFRRQHRRSNLYTEMIGSGSKMEAVFETILRCAEVDTNVLIMGETGVGKELAARAIHSHSHRKKEPFVTVNCGALPDALIESELFGHVKGAFTGASSNRAGLFREAHQGTLFLDEIGELNKNMQVKILRALQEREVRPVGSDRCFPIDVRIICATNRDLTSMTQQGDFRIDLYYRVAVISLVIPPLRERQQDTIKLAMHFIRKHQKKNRGQLKALDLATQQMLRRYHWPGNIRELENAIEHALAMSHSTEITPEHFPLQVIFPESNTQRGQSSSFAQSINSGINAKREEDRRIIAEALDKNDGNQTAAAKSLGISRVTLWRKKSMYNL</sequence>
<keyword evidence="4" id="KW-0804">Transcription</keyword>
<evidence type="ECO:0000313" key="9">
    <source>
        <dbReference type="Proteomes" id="UP000427906"/>
    </source>
</evidence>
<evidence type="ECO:0000256" key="3">
    <source>
        <dbReference type="ARBA" id="ARBA00023015"/>
    </source>
</evidence>
<dbReference type="RefSeq" id="WP_155317791.1">
    <property type="nucleotide sequence ID" value="NZ_AP021874.1"/>
</dbReference>
<evidence type="ECO:0000256" key="1">
    <source>
        <dbReference type="ARBA" id="ARBA00022741"/>
    </source>
</evidence>
<keyword evidence="5" id="KW-0175">Coiled coil</keyword>
<dbReference type="KEGG" id="dalk:DSCA_37150"/>
<dbReference type="NCBIfam" id="TIGR00229">
    <property type="entry name" value="sensory_box"/>
    <property type="match status" value="1"/>
</dbReference>
<keyword evidence="9" id="KW-1185">Reference proteome</keyword>
<dbReference type="PRINTS" id="PR01590">
    <property type="entry name" value="HTHFIS"/>
</dbReference>
<evidence type="ECO:0000256" key="4">
    <source>
        <dbReference type="ARBA" id="ARBA00023163"/>
    </source>
</evidence>
<evidence type="ECO:0000256" key="5">
    <source>
        <dbReference type="SAM" id="Coils"/>
    </source>
</evidence>
<keyword evidence="1" id="KW-0547">Nucleotide-binding</keyword>
<dbReference type="AlphaFoldDB" id="A0A5K7YN30"/>
<dbReference type="PROSITE" id="PS50112">
    <property type="entry name" value="PAS"/>
    <property type="match status" value="1"/>
</dbReference>
<name>A0A5K7YN30_9BACT</name>
<dbReference type="GO" id="GO:0005524">
    <property type="term" value="F:ATP binding"/>
    <property type="evidence" value="ECO:0007669"/>
    <property type="project" value="UniProtKB-KW"/>
</dbReference>
<evidence type="ECO:0000313" key="8">
    <source>
        <dbReference type="EMBL" id="BBO69785.1"/>
    </source>
</evidence>
<dbReference type="Pfam" id="PF25601">
    <property type="entry name" value="AAA_lid_14"/>
    <property type="match status" value="1"/>
</dbReference>
<dbReference type="Gene3D" id="3.40.50.300">
    <property type="entry name" value="P-loop containing nucleotide triphosphate hydrolases"/>
    <property type="match status" value="1"/>
</dbReference>
<dbReference type="SMART" id="SM00382">
    <property type="entry name" value="AAA"/>
    <property type="match status" value="1"/>
</dbReference>
<dbReference type="GO" id="GO:0043565">
    <property type="term" value="F:sequence-specific DNA binding"/>
    <property type="evidence" value="ECO:0007669"/>
    <property type="project" value="InterPro"/>
</dbReference>
<protein>
    <recommendedName>
        <fullName evidence="10">Sigma-54-dependent Fis family transcriptional regulator</fullName>
    </recommendedName>
</protein>
<dbReference type="InterPro" id="IPR002197">
    <property type="entry name" value="HTH_Fis"/>
</dbReference>